<evidence type="ECO:0000256" key="7">
    <source>
        <dbReference type="RuleBase" id="RU367067"/>
    </source>
</evidence>
<organism evidence="9 10">
    <name type="scientific">Gloeophyllum trabeum (strain ATCC 11539 / FP-39264 / Madison 617)</name>
    <name type="common">Brown rot fungus</name>
    <dbReference type="NCBI Taxonomy" id="670483"/>
    <lineage>
        <taxon>Eukaryota</taxon>
        <taxon>Fungi</taxon>
        <taxon>Dikarya</taxon>
        <taxon>Basidiomycota</taxon>
        <taxon>Agaricomycotina</taxon>
        <taxon>Agaricomycetes</taxon>
        <taxon>Gloeophyllales</taxon>
        <taxon>Gloeophyllaceae</taxon>
        <taxon>Gloeophyllum</taxon>
    </lineage>
</organism>
<evidence type="ECO:0000256" key="4">
    <source>
        <dbReference type="ARBA" id="ARBA00022705"/>
    </source>
</evidence>
<evidence type="ECO:0000256" key="3">
    <source>
        <dbReference type="ARBA" id="ARBA00018363"/>
    </source>
</evidence>
<dbReference type="GO" id="GO:0000727">
    <property type="term" value="P:double-strand break repair via break-induced replication"/>
    <property type="evidence" value="ECO:0007669"/>
    <property type="project" value="TreeGrafter"/>
</dbReference>
<dbReference type="FunFam" id="1.10.10.1460:FF:000001">
    <property type="entry name" value="DNA replication regulator Sld2"/>
    <property type="match status" value="1"/>
</dbReference>
<protein>
    <recommendedName>
        <fullName evidence="3 7">DNA replication regulator SLD2</fullName>
    </recommendedName>
</protein>
<dbReference type="eggNOG" id="ENOG502SCF7">
    <property type="taxonomic scope" value="Eukaryota"/>
</dbReference>
<name>S7RZP7_GLOTA</name>
<evidence type="ECO:0000256" key="2">
    <source>
        <dbReference type="ARBA" id="ARBA00007276"/>
    </source>
</evidence>
<dbReference type="Gene3D" id="1.10.10.1460">
    <property type="match status" value="1"/>
</dbReference>
<feature type="region of interest" description="Disordered" evidence="8">
    <location>
        <begin position="53"/>
        <end position="287"/>
    </location>
</feature>
<evidence type="ECO:0000256" key="5">
    <source>
        <dbReference type="ARBA" id="ARBA00023242"/>
    </source>
</evidence>
<accession>S7RZP7</accession>
<keyword evidence="6 7" id="KW-0131">Cell cycle</keyword>
<dbReference type="AlphaFoldDB" id="S7RZP7"/>
<feature type="compositionally biased region" description="Polar residues" evidence="8">
    <location>
        <begin position="252"/>
        <end position="273"/>
    </location>
</feature>
<evidence type="ECO:0000256" key="8">
    <source>
        <dbReference type="SAM" id="MobiDB-lite"/>
    </source>
</evidence>
<dbReference type="Proteomes" id="UP000030669">
    <property type="component" value="Unassembled WGS sequence"/>
</dbReference>
<dbReference type="PANTHER" id="PTHR28124:SF1">
    <property type="entry name" value="DNA REPLICATION REGULATOR SLD2"/>
    <property type="match status" value="1"/>
</dbReference>
<reference evidence="9 10" key="1">
    <citation type="journal article" date="2012" name="Science">
        <title>The Paleozoic origin of enzymatic lignin decomposition reconstructed from 31 fungal genomes.</title>
        <authorList>
            <person name="Floudas D."/>
            <person name="Binder M."/>
            <person name="Riley R."/>
            <person name="Barry K."/>
            <person name="Blanchette R.A."/>
            <person name="Henrissat B."/>
            <person name="Martinez A.T."/>
            <person name="Otillar R."/>
            <person name="Spatafora J.W."/>
            <person name="Yadav J.S."/>
            <person name="Aerts A."/>
            <person name="Benoit I."/>
            <person name="Boyd A."/>
            <person name="Carlson A."/>
            <person name="Copeland A."/>
            <person name="Coutinho P.M."/>
            <person name="de Vries R.P."/>
            <person name="Ferreira P."/>
            <person name="Findley K."/>
            <person name="Foster B."/>
            <person name="Gaskell J."/>
            <person name="Glotzer D."/>
            <person name="Gorecki P."/>
            <person name="Heitman J."/>
            <person name="Hesse C."/>
            <person name="Hori C."/>
            <person name="Igarashi K."/>
            <person name="Jurgens J.A."/>
            <person name="Kallen N."/>
            <person name="Kersten P."/>
            <person name="Kohler A."/>
            <person name="Kuees U."/>
            <person name="Kumar T.K.A."/>
            <person name="Kuo A."/>
            <person name="LaButti K."/>
            <person name="Larrondo L.F."/>
            <person name="Lindquist E."/>
            <person name="Ling A."/>
            <person name="Lombard V."/>
            <person name="Lucas S."/>
            <person name="Lundell T."/>
            <person name="Martin R."/>
            <person name="McLaughlin D.J."/>
            <person name="Morgenstern I."/>
            <person name="Morin E."/>
            <person name="Murat C."/>
            <person name="Nagy L.G."/>
            <person name="Nolan M."/>
            <person name="Ohm R.A."/>
            <person name="Patyshakuliyeva A."/>
            <person name="Rokas A."/>
            <person name="Ruiz-Duenas F.J."/>
            <person name="Sabat G."/>
            <person name="Salamov A."/>
            <person name="Samejima M."/>
            <person name="Schmutz J."/>
            <person name="Slot J.C."/>
            <person name="St John F."/>
            <person name="Stenlid J."/>
            <person name="Sun H."/>
            <person name="Sun S."/>
            <person name="Syed K."/>
            <person name="Tsang A."/>
            <person name="Wiebenga A."/>
            <person name="Young D."/>
            <person name="Pisabarro A."/>
            <person name="Eastwood D.C."/>
            <person name="Martin F."/>
            <person name="Cullen D."/>
            <person name="Grigoriev I.V."/>
            <person name="Hibbett D.S."/>
        </authorList>
    </citation>
    <scope>NUCLEOTIDE SEQUENCE [LARGE SCALE GENOMIC DNA]</scope>
    <source>
        <strain evidence="9 10">ATCC 11539</strain>
    </source>
</reference>
<dbReference type="Pfam" id="PF11719">
    <property type="entry name" value="Drc1-Sld2"/>
    <property type="match status" value="1"/>
</dbReference>
<comment type="subcellular location">
    <subcellularLocation>
        <location evidence="1 7">Nucleus</location>
    </subcellularLocation>
</comment>
<dbReference type="HOGENOM" id="CLU_977115_0_0_1"/>
<dbReference type="GeneID" id="19298964"/>
<dbReference type="OrthoDB" id="8775810at2759"/>
<gene>
    <name evidence="9" type="ORF">GLOTRDRAFT_108971</name>
</gene>
<feature type="compositionally biased region" description="Basic and acidic residues" evidence="8">
    <location>
        <begin position="159"/>
        <end position="173"/>
    </location>
</feature>
<comment type="similarity">
    <text evidence="2 7">Belongs to the SLD2 family.</text>
</comment>
<dbReference type="RefSeq" id="XP_007860884.1">
    <property type="nucleotide sequence ID" value="XM_007862693.1"/>
</dbReference>
<feature type="region of interest" description="Disordered" evidence="8">
    <location>
        <begin position="16"/>
        <end position="37"/>
    </location>
</feature>
<dbReference type="GO" id="GO:0003688">
    <property type="term" value="F:DNA replication origin binding"/>
    <property type="evidence" value="ECO:0007669"/>
    <property type="project" value="TreeGrafter"/>
</dbReference>
<comment type="function">
    <text evidence="7">Has a role in the initiation of DNA replication. Required at S-phase checkpoint.</text>
</comment>
<dbReference type="GO" id="GO:0003697">
    <property type="term" value="F:single-stranded DNA binding"/>
    <property type="evidence" value="ECO:0007669"/>
    <property type="project" value="TreeGrafter"/>
</dbReference>
<dbReference type="GO" id="GO:0031261">
    <property type="term" value="C:DNA replication preinitiation complex"/>
    <property type="evidence" value="ECO:0007669"/>
    <property type="project" value="TreeGrafter"/>
</dbReference>
<feature type="non-terminal residue" evidence="9">
    <location>
        <position position="287"/>
    </location>
</feature>
<dbReference type="KEGG" id="gtr:GLOTRDRAFT_108971"/>
<dbReference type="GO" id="GO:0006270">
    <property type="term" value="P:DNA replication initiation"/>
    <property type="evidence" value="ECO:0007669"/>
    <property type="project" value="UniProtKB-UniRule"/>
</dbReference>
<keyword evidence="4 7" id="KW-0235">DNA replication</keyword>
<feature type="compositionally biased region" description="Low complexity" evidence="8">
    <location>
        <begin position="95"/>
        <end position="106"/>
    </location>
</feature>
<evidence type="ECO:0000256" key="1">
    <source>
        <dbReference type="ARBA" id="ARBA00004123"/>
    </source>
</evidence>
<dbReference type="CDD" id="cd22289">
    <property type="entry name" value="RecQL4_SLD2_NTD"/>
    <property type="match status" value="1"/>
</dbReference>
<evidence type="ECO:0000256" key="6">
    <source>
        <dbReference type="ARBA" id="ARBA00023306"/>
    </source>
</evidence>
<dbReference type="EMBL" id="KB469296">
    <property type="protein sequence ID" value="EPQ60485.1"/>
    <property type="molecule type" value="Genomic_DNA"/>
</dbReference>
<keyword evidence="5 7" id="KW-0539">Nucleus</keyword>
<dbReference type="InterPro" id="IPR040203">
    <property type="entry name" value="Sld2"/>
</dbReference>
<feature type="compositionally biased region" description="Basic and acidic residues" evidence="8">
    <location>
        <begin position="112"/>
        <end position="124"/>
    </location>
</feature>
<evidence type="ECO:0000313" key="10">
    <source>
        <dbReference type="Proteomes" id="UP000030669"/>
    </source>
</evidence>
<dbReference type="STRING" id="670483.S7RZP7"/>
<dbReference type="PANTHER" id="PTHR28124">
    <property type="entry name" value="DNA REPLICATION REGULATOR SLD2"/>
    <property type="match status" value="1"/>
</dbReference>
<dbReference type="GO" id="GO:1902977">
    <property type="term" value="P:mitotic DNA replication preinitiation complex assembly"/>
    <property type="evidence" value="ECO:0007669"/>
    <property type="project" value="TreeGrafter"/>
</dbReference>
<keyword evidence="10" id="KW-1185">Reference proteome</keyword>
<feature type="compositionally biased region" description="Low complexity" evidence="8">
    <location>
        <begin position="55"/>
        <end position="66"/>
    </location>
</feature>
<dbReference type="InterPro" id="IPR021110">
    <property type="entry name" value="DNA_rep_checkpnt_protein"/>
</dbReference>
<proteinExistence type="inferred from homology"/>
<sequence length="287" mass="31852">MSDNIAQLRTEIKTWERDFKQQHGRAPSVQDIKDEPGMAEKYKLYKRLTKTATFSAPNAKSSSSDPPSTPPRSQPGSSRASVILPPKGRAVHVAPPSSTTNPFSPSKKGKQKDRSHVFVRDGERYSNPFATPTKSKVVRRAASPDPFPLIQPAQPSTPKDLHPHDPKNRAVERARKRLRGEPVSPSPVKEKRQRVGTQSVLPFGKLYQSQLPLSDEEEDSKQGSTDPSFIFDTPAKSSTNGRSFKLLFDEAPTQNESSVKPRTALSRSKTVPNNGHLFPEQRNKLKA</sequence>
<evidence type="ECO:0000313" key="9">
    <source>
        <dbReference type="EMBL" id="EPQ60485.1"/>
    </source>
</evidence>